<keyword evidence="2" id="KW-0732">Signal</keyword>
<accession>A0A7D4SHF3</accession>
<dbReference type="Gene3D" id="3.40.30.10">
    <property type="entry name" value="Glutaredoxin"/>
    <property type="match status" value="1"/>
</dbReference>
<evidence type="ECO:0000256" key="1">
    <source>
        <dbReference type="ARBA" id="ARBA00023284"/>
    </source>
</evidence>
<evidence type="ECO:0000313" key="4">
    <source>
        <dbReference type="Proteomes" id="UP000504724"/>
    </source>
</evidence>
<reference evidence="3 4" key="1">
    <citation type="submission" date="2020-05" db="EMBL/GenBank/DDBJ databases">
        <title>Thiomicrorhabdus sediminis sp.nov. and Thiomicrorhabdus xiamenensis sp.nov., novel sulfur-oxidizing bacteria isolated from coastal sediment.</title>
        <authorList>
            <person name="Liu X."/>
        </authorList>
    </citation>
    <scope>NUCLEOTIDE SEQUENCE [LARGE SCALE GENOMIC DNA]</scope>
    <source>
        <strain evidence="3 4">G2</strain>
    </source>
</reference>
<dbReference type="SUPFAM" id="SSF52833">
    <property type="entry name" value="Thioredoxin-like"/>
    <property type="match status" value="1"/>
</dbReference>
<keyword evidence="4" id="KW-1185">Reference proteome</keyword>
<dbReference type="InterPro" id="IPR017937">
    <property type="entry name" value="Thioredoxin_CS"/>
</dbReference>
<evidence type="ECO:0000256" key="2">
    <source>
        <dbReference type="SAM" id="SignalP"/>
    </source>
</evidence>
<dbReference type="Proteomes" id="UP000504724">
    <property type="component" value="Chromosome"/>
</dbReference>
<dbReference type="KEGG" id="txa:HQN79_00625"/>
<organism evidence="3 4">
    <name type="scientific">Thiomicrorhabdus xiamenensis</name>
    <dbReference type="NCBI Taxonomy" id="2739063"/>
    <lineage>
        <taxon>Bacteria</taxon>
        <taxon>Pseudomonadati</taxon>
        <taxon>Pseudomonadota</taxon>
        <taxon>Gammaproteobacteria</taxon>
        <taxon>Thiotrichales</taxon>
        <taxon>Piscirickettsiaceae</taxon>
        <taxon>Thiomicrorhabdus</taxon>
    </lineage>
</organism>
<feature type="chain" id="PRO_5028906529" evidence="2">
    <location>
        <begin position="28"/>
        <end position="182"/>
    </location>
</feature>
<name>A0A7D4SHF3_9GAMM</name>
<feature type="signal peptide" evidence="2">
    <location>
        <begin position="1"/>
        <end position="27"/>
    </location>
</feature>
<dbReference type="InterPro" id="IPR036249">
    <property type="entry name" value="Thioredoxin-like_sf"/>
</dbReference>
<proteinExistence type="predicted"/>
<evidence type="ECO:0000313" key="3">
    <source>
        <dbReference type="EMBL" id="QKI88180.1"/>
    </source>
</evidence>
<dbReference type="Pfam" id="PF13899">
    <property type="entry name" value="Thioredoxin_7"/>
    <property type="match status" value="1"/>
</dbReference>
<sequence>MFSIVSKRLLLFVAGFAFSLGGKPVYAQTDGLPELQNLQTLGQQAQTRQLPILLLFSAEWCEYCQVLKEKVLNPMIFNGMYQGKVVYLRHVGLDEKDPIPDWNGKPMIKSKWAYQLNADLTPTIAFFDGNGKEVAERIVGISEITLFASLIHSRINEAYKNMGLNKRIPATPELLEKQKGSM</sequence>
<gene>
    <name evidence="3" type="ORF">HQN79_00625</name>
</gene>
<dbReference type="RefSeq" id="WP_173283771.1">
    <property type="nucleotide sequence ID" value="NZ_CP054020.1"/>
</dbReference>
<dbReference type="PROSITE" id="PS00194">
    <property type="entry name" value="THIOREDOXIN_1"/>
    <property type="match status" value="1"/>
</dbReference>
<dbReference type="AlphaFoldDB" id="A0A7D4SHF3"/>
<dbReference type="EMBL" id="CP054020">
    <property type="protein sequence ID" value="QKI88180.1"/>
    <property type="molecule type" value="Genomic_DNA"/>
</dbReference>
<keyword evidence="1" id="KW-0676">Redox-active center</keyword>
<protein>
    <submittedName>
        <fullName evidence="3">Thioredoxin family protein</fullName>
    </submittedName>
</protein>